<dbReference type="EMBL" id="VSSQ01025873">
    <property type="protein sequence ID" value="MPM74300.1"/>
    <property type="molecule type" value="Genomic_DNA"/>
</dbReference>
<reference evidence="1" key="1">
    <citation type="submission" date="2019-08" db="EMBL/GenBank/DDBJ databases">
        <authorList>
            <person name="Kucharzyk K."/>
            <person name="Murdoch R.W."/>
            <person name="Higgins S."/>
            <person name="Loffler F."/>
        </authorList>
    </citation>
    <scope>NUCLEOTIDE SEQUENCE</scope>
</reference>
<organism evidence="1">
    <name type="scientific">bioreactor metagenome</name>
    <dbReference type="NCBI Taxonomy" id="1076179"/>
    <lineage>
        <taxon>unclassified sequences</taxon>
        <taxon>metagenomes</taxon>
        <taxon>ecological metagenomes</taxon>
    </lineage>
</organism>
<proteinExistence type="predicted"/>
<comment type="caution">
    <text evidence="1">The sequence shown here is derived from an EMBL/GenBank/DDBJ whole genome shotgun (WGS) entry which is preliminary data.</text>
</comment>
<sequence>MDDVVILAVIEGIVGRNRGAEGGKCAVIIIAGDLQLIAVGAQVGTVGQRLIHVDFDRRQYRRRGHGDGRKFDRGRDGAVGQPEVAGQHIERGLDRVVDFDQIELTVAQRDPEIEHVAQEYRAGVVFAFGVFEHLLAVFDLGQHDLALGVGQLDVVVGVGHRPQQQPLRVGNRRFGLKQGVFGRQNIHFTGQAVENQQLAGE</sequence>
<protein>
    <submittedName>
        <fullName evidence="1">Uncharacterized protein</fullName>
    </submittedName>
</protein>
<accession>A0A645CBJ6</accession>
<gene>
    <name evidence="1" type="ORF">SDC9_121286</name>
</gene>
<name>A0A645CBJ6_9ZZZZ</name>
<evidence type="ECO:0000313" key="1">
    <source>
        <dbReference type="EMBL" id="MPM74300.1"/>
    </source>
</evidence>
<dbReference type="AlphaFoldDB" id="A0A645CBJ6"/>